<evidence type="ECO:0000313" key="14">
    <source>
        <dbReference type="EMBL" id="RJF68880.1"/>
    </source>
</evidence>
<dbReference type="Pfam" id="PF02518">
    <property type="entry name" value="HATPase_c"/>
    <property type="match status" value="1"/>
</dbReference>
<comment type="catalytic activity">
    <reaction evidence="1">
        <text>ATP + protein L-histidine = ADP + protein N-phospho-L-histidine.</text>
        <dbReference type="EC" id="2.7.13.3"/>
    </reaction>
</comment>
<dbReference type="Gene3D" id="1.10.287.130">
    <property type="match status" value="1"/>
</dbReference>
<evidence type="ECO:0000256" key="1">
    <source>
        <dbReference type="ARBA" id="ARBA00000085"/>
    </source>
</evidence>
<sequence>MTLRVRLSLLYGLLCALALLTVGLVSYTASVREQYLSLDRLLVVSARIVENGIRTYGRSYALETDTLGPTKDGIVMVMRSYSPKGELMYVSASDPGLRPVRPQGPLEHPAEPAYLKVLPFPLPQASVPTSKNSAFGIITYEGQRWRRYVIQVVKAGRTVGYVEGLSPLGRLDEASLNMARMLGNIVLLSTLAVLLIGWWVAGAALRPVSRLTDAARAIADSRDLGRRVQTSGNRDELGRLATTFNRMLGSLEDAWKSQQRFVGDASHELRAPLTVMSGNLELLRRHPHLGEAERWEMLGEIERETGRMTRLVEDLLLLARSDAGVQLRRAPVNVNEVILEAVRDARKLTADHAFHLQLPEKSVTVQAERDRLKQLLLILLDNAVKYSPAGTPITVQLDSVAGLDTESRGSGSGGSASGHSDPGNRAAPQTTVHQTAVSQTTVRVTDQGSGIPAEEMPHIFERFYRADPARQRDLGGAGLGLSIAEWIAGQMDARLHVESTGPQGTTFALSFGTSPEDVAPAPGRPALRA</sequence>
<comment type="subcellular location">
    <subcellularLocation>
        <location evidence="2">Membrane</location>
    </subcellularLocation>
</comment>
<evidence type="ECO:0000256" key="5">
    <source>
        <dbReference type="ARBA" id="ARBA00022679"/>
    </source>
</evidence>
<proteinExistence type="predicted"/>
<evidence type="ECO:0000256" key="11">
    <source>
        <dbReference type="SAM" id="MobiDB-lite"/>
    </source>
</evidence>
<evidence type="ECO:0000313" key="15">
    <source>
        <dbReference type="Proteomes" id="UP000286287"/>
    </source>
</evidence>
<name>A0A418UZG2_9DEIO</name>
<evidence type="ECO:0000256" key="6">
    <source>
        <dbReference type="ARBA" id="ARBA00022692"/>
    </source>
</evidence>
<dbReference type="InterPro" id="IPR036097">
    <property type="entry name" value="HisK_dim/P_sf"/>
</dbReference>
<dbReference type="AlphaFoldDB" id="A0A418UZG2"/>
<reference evidence="14 15" key="1">
    <citation type="submission" date="2018-09" db="EMBL/GenBank/DDBJ databases">
        <authorList>
            <person name="Zhu H."/>
        </authorList>
    </citation>
    <scope>NUCLEOTIDE SEQUENCE [LARGE SCALE GENOMIC DNA]</scope>
    <source>
        <strain evidence="14 15">K2S05-167</strain>
    </source>
</reference>
<dbReference type="InterPro" id="IPR004358">
    <property type="entry name" value="Sig_transdc_His_kin-like_C"/>
</dbReference>
<dbReference type="PROSITE" id="PS50885">
    <property type="entry name" value="HAMP"/>
    <property type="match status" value="1"/>
</dbReference>
<gene>
    <name evidence="14" type="ORF">D3875_21215</name>
</gene>
<dbReference type="PANTHER" id="PTHR45436">
    <property type="entry name" value="SENSOR HISTIDINE KINASE YKOH"/>
    <property type="match status" value="1"/>
</dbReference>
<dbReference type="SMART" id="SM00388">
    <property type="entry name" value="HisKA"/>
    <property type="match status" value="1"/>
</dbReference>
<evidence type="ECO:0000256" key="4">
    <source>
        <dbReference type="ARBA" id="ARBA00022553"/>
    </source>
</evidence>
<protein>
    <recommendedName>
        <fullName evidence="3">histidine kinase</fullName>
        <ecNumber evidence="3">2.7.13.3</ecNumber>
    </recommendedName>
</protein>
<feature type="region of interest" description="Disordered" evidence="11">
    <location>
        <begin position="509"/>
        <end position="529"/>
    </location>
</feature>
<keyword evidence="6" id="KW-0812">Transmembrane</keyword>
<dbReference type="EC" id="2.7.13.3" evidence="3"/>
<dbReference type="InterPro" id="IPR003594">
    <property type="entry name" value="HATPase_dom"/>
</dbReference>
<keyword evidence="4" id="KW-0597">Phosphoprotein</keyword>
<dbReference type="SMART" id="SM00304">
    <property type="entry name" value="HAMP"/>
    <property type="match status" value="1"/>
</dbReference>
<dbReference type="PRINTS" id="PR00344">
    <property type="entry name" value="BCTRLSENSOR"/>
</dbReference>
<dbReference type="InterPro" id="IPR050428">
    <property type="entry name" value="TCS_sensor_his_kinase"/>
</dbReference>
<dbReference type="CDD" id="cd06225">
    <property type="entry name" value="HAMP"/>
    <property type="match status" value="1"/>
</dbReference>
<dbReference type="InterPro" id="IPR003660">
    <property type="entry name" value="HAMP_dom"/>
</dbReference>
<dbReference type="PROSITE" id="PS50109">
    <property type="entry name" value="HIS_KIN"/>
    <property type="match status" value="1"/>
</dbReference>
<keyword evidence="5" id="KW-0808">Transferase</keyword>
<dbReference type="InterPro" id="IPR003661">
    <property type="entry name" value="HisK_dim/P_dom"/>
</dbReference>
<dbReference type="SUPFAM" id="SSF47384">
    <property type="entry name" value="Homodimeric domain of signal transducing histidine kinase"/>
    <property type="match status" value="1"/>
</dbReference>
<dbReference type="Pfam" id="PF00512">
    <property type="entry name" value="HisKA"/>
    <property type="match status" value="1"/>
</dbReference>
<keyword evidence="15" id="KW-1185">Reference proteome</keyword>
<feature type="compositionally biased region" description="Polar residues" evidence="11">
    <location>
        <begin position="427"/>
        <end position="448"/>
    </location>
</feature>
<dbReference type="PANTHER" id="PTHR45436:SF5">
    <property type="entry name" value="SENSOR HISTIDINE KINASE TRCS"/>
    <property type="match status" value="1"/>
</dbReference>
<dbReference type="FunFam" id="1.10.287.130:FF:000001">
    <property type="entry name" value="Two-component sensor histidine kinase"/>
    <property type="match status" value="1"/>
</dbReference>
<keyword evidence="10" id="KW-0472">Membrane</keyword>
<evidence type="ECO:0000256" key="10">
    <source>
        <dbReference type="ARBA" id="ARBA00023136"/>
    </source>
</evidence>
<dbReference type="GO" id="GO:0000155">
    <property type="term" value="F:phosphorelay sensor kinase activity"/>
    <property type="evidence" value="ECO:0007669"/>
    <property type="project" value="InterPro"/>
</dbReference>
<dbReference type="CDD" id="cd00075">
    <property type="entry name" value="HATPase"/>
    <property type="match status" value="1"/>
</dbReference>
<dbReference type="OrthoDB" id="112712at2"/>
<evidence type="ECO:0000256" key="2">
    <source>
        <dbReference type="ARBA" id="ARBA00004370"/>
    </source>
</evidence>
<evidence type="ECO:0000259" key="13">
    <source>
        <dbReference type="PROSITE" id="PS50885"/>
    </source>
</evidence>
<accession>A0A418UZG2</accession>
<dbReference type="Proteomes" id="UP000286287">
    <property type="component" value="Unassembled WGS sequence"/>
</dbReference>
<keyword evidence="7" id="KW-0418">Kinase</keyword>
<dbReference type="SUPFAM" id="SSF55874">
    <property type="entry name" value="ATPase domain of HSP90 chaperone/DNA topoisomerase II/histidine kinase"/>
    <property type="match status" value="1"/>
</dbReference>
<dbReference type="SUPFAM" id="SSF158472">
    <property type="entry name" value="HAMP domain-like"/>
    <property type="match status" value="1"/>
</dbReference>
<dbReference type="Pfam" id="PF00672">
    <property type="entry name" value="HAMP"/>
    <property type="match status" value="1"/>
</dbReference>
<dbReference type="InterPro" id="IPR036890">
    <property type="entry name" value="HATPase_C_sf"/>
</dbReference>
<dbReference type="CDD" id="cd00082">
    <property type="entry name" value="HisKA"/>
    <property type="match status" value="1"/>
</dbReference>
<evidence type="ECO:0000256" key="7">
    <source>
        <dbReference type="ARBA" id="ARBA00022777"/>
    </source>
</evidence>
<feature type="domain" description="Histidine kinase" evidence="12">
    <location>
        <begin position="264"/>
        <end position="515"/>
    </location>
</feature>
<keyword evidence="9" id="KW-0902">Two-component regulatory system</keyword>
<evidence type="ECO:0000256" key="8">
    <source>
        <dbReference type="ARBA" id="ARBA00022989"/>
    </source>
</evidence>
<dbReference type="Gene3D" id="6.10.340.10">
    <property type="match status" value="1"/>
</dbReference>
<dbReference type="InterPro" id="IPR005467">
    <property type="entry name" value="His_kinase_dom"/>
</dbReference>
<dbReference type="EMBL" id="QYUJ01000030">
    <property type="protein sequence ID" value="RJF68880.1"/>
    <property type="molecule type" value="Genomic_DNA"/>
</dbReference>
<dbReference type="Gene3D" id="3.30.565.10">
    <property type="entry name" value="Histidine kinase-like ATPase, C-terminal domain"/>
    <property type="match status" value="1"/>
</dbReference>
<dbReference type="SMART" id="SM00387">
    <property type="entry name" value="HATPase_c"/>
    <property type="match status" value="1"/>
</dbReference>
<feature type="region of interest" description="Disordered" evidence="11">
    <location>
        <begin position="404"/>
        <end position="451"/>
    </location>
</feature>
<evidence type="ECO:0000256" key="9">
    <source>
        <dbReference type="ARBA" id="ARBA00023012"/>
    </source>
</evidence>
<dbReference type="RefSeq" id="WP_119766750.1">
    <property type="nucleotide sequence ID" value="NZ_QYUJ01000030.1"/>
</dbReference>
<evidence type="ECO:0000259" key="12">
    <source>
        <dbReference type="PROSITE" id="PS50109"/>
    </source>
</evidence>
<keyword evidence="8" id="KW-1133">Transmembrane helix</keyword>
<evidence type="ECO:0000256" key="3">
    <source>
        <dbReference type="ARBA" id="ARBA00012438"/>
    </source>
</evidence>
<comment type="caution">
    <text evidence="14">The sequence shown here is derived from an EMBL/GenBank/DDBJ whole genome shotgun (WGS) entry which is preliminary data.</text>
</comment>
<organism evidence="14 15">
    <name type="scientific">Deinococcus cavernae</name>
    <dbReference type="NCBI Taxonomy" id="2320857"/>
    <lineage>
        <taxon>Bacteria</taxon>
        <taxon>Thermotogati</taxon>
        <taxon>Deinococcota</taxon>
        <taxon>Deinococci</taxon>
        <taxon>Deinococcales</taxon>
        <taxon>Deinococcaceae</taxon>
        <taxon>Deinococcus</taxon>
    </lineage>
</organism>
<feature type="domain" description="HAMP" evidence="13">
    <location>
        <begin position="202"/>
        <end position="256"/>
    </location>
</feature>
<dbReference type="GO" id="GO:0005886">
    <property type="term" value="C:plasma membrane"/>
    <property type="evidence" value="ECO:0007669"/>
    <property type="project" value="TreeGrafter"/>
</dbReference>